<evidence type="ECO:0000313" key="2">
    <source>
        <dbReference type="EMBL" id="GAX75659.1"/>
    </source>
</evidence>
<comment type="caution">
    <text evidence="2">The sequence shown here is derived from an EMBL/GenBank/DDBJ whole genome shotgun (WGS) entry which is preliminary data.</text>
</comment>
<protein>
    <submittedName>
        <fullName evidence="2">Uncharacterized protein</fullName>
    </submittedName>
</protein>
<evidence type="ECO:0000313" key="3">
    <source>
        <dbReference type="Proteomes" id="UP000232323"/>
    </source>
</evidence>
<dbReference type="AlphaFoldDB" id="A0A250WY88"/>
<evidence type="ECO:0000256" key="1">
    <source>
        <dbReference type="SAM" id="MobiDB-lite"/>
    </source>
</evidence>
<gene>
    <name evidence="2" type="ORF">CEUSTIGMA_g3103.t1</name>
</gene>
<keyword evidence="3" id="KW-1185">Reference proteome</keyword>
<name>A0A250WY88_9CHLO</name>
<feature type="compositionally biased region" description="Low complexity" evidence="1">
    <location>
        <begin position="197"/>
        <end position="213"/>
    </location>
</feature>
<feature type="region of interest" description="Disordered" evidence="1">
    <location>
        <begin position="197"/>
        <end position="223"/>
    </location>
</feature>
<dbReference type="EMBL" id="BEGY01000013">
    <property type="protein sequence ID" value="GAX75659.1"/>
    <property type="molecule type" value="Genomic_DNA"/>
</dbReference>
<sequence>MLTNGDAEDNDVVISHLVDPPPLDVKRPKYSRGIYSKLSKVVITEMEAEQGASAAALTAVEPSGETASTVGTVGPVGQHASNASAAALTAVEPISGETARTFGPADQHASAAALTAVDPNGKPASTVEPASQQDAFTTALTAVDPSGEIPNTVGPAGQGASAAALTAVDPSAVITATSSKTAAPSSLQLTPLVTTGGASAAGTSNSSAAATPTGGSGHGLKRPMLPGPGIDALLAAGIALDLSMKAQTMEATRAALAAPSQQQKQPAAYASGLLRSAATVPASGHELQLQARTKRLPGPAIKGRAPAPAAPSEVSEAALEILANIDVEDKPFISTRRRQPHQAPSITLRPTGLPVLPDLELISTGPAGVVKILLQVIHLLHLPSQLKIDVLKYARGLLSSPGTYGRDFMDVLYTYLQVGCEHGDVGALEYVFSEICGSDDSGIDILELLHKDLISALQARLDVQVMQDESSLPLEQDEGAGGVEEFRAGEGNMHLVSETEAAAMKVCMNVTSGCYE</sequence>
<reference evidence="2 3" key="1">
    <citation type="submission" date="2017-08" db="EMBL/GenBank/DDBJ databases">
        <title>Acidophilic green algal genome provides insights into adaptation to an acidic environment.</title>
        <authorList>
            <person name="Hirooka S."/>
            <person name="Hirose Y."/>
            <person name="Kanesaki Y."/>
            <person name="Higuchi S."/>
            <person name="Fujiwara T."/>
            <person name="Onuma R."/>
            <person name="Era A."/>
            <person name="Ohbayashi R."/>
            <person name="Uzuka A."/>
            <person name="Nozaki H."/>
            <person name="Yoshikawa H."/>
            <person name="Miyagishima S.Y."/>
        </authorList>
    </citation>
    <scope>NUCLEOTIDE SEQUENCE [LARGE SCALE GENOMIC DNA]</scope>
    <source>
        <strain evidence="2 3">NIES-2499</strain>
    </source>
</reference>
<accession>A0A250WY88</accession>
<organism evidence="2 3">
    <name type="scientific">Chlamydomonas eustigma</name>
    <dbReference type="NCBI Taxonomy" id="1157962"/>
    <lineage>
        <taxon>Eukaryota</taxon>
        <taxon>Viridiplantae</taxon>
        <taxon>Chlorophyta</taxon>
        <taxon>core chlorophytes</taxon>
        <taxon>Chlorophyceae</taxon>
        <taxon>CS clade</taxon>
        <taxon>Chlamydomonadales</taxon>
        <taxon>Chlamydomonadaceae</taxon>
        <taxon>Chlamydomonas</taxon>
    </lineage>
</organism>
<proteinExistence type="predicted"/>
<dbReference type="Proteomes" id="UP000232323">
    <property type="component" value="Unassembled WGS sequence"/>
</dbReference>